<dbReference type="EMBL" id="CAJNOQ010006594">
    <property type="protein sequence ID" value="CAF1140718.1"/>
    <property type="molecule type" value="Genomic_DNA"/>
</dbReference>
<sequence>MDDNLYQFLNTNDFSRYLSSLITNFHSHLNQYNDNTTPDSTISNKTSDHTLLTEIDTLSSLFNVVQSRLSGSAVELVCQQQSVQVWTDLLKLIRLHENWSISPNCLKLLHSCLRFMNSDQQNSCLQFLMNSIFYLINNDYEHDYNQWNSNRLSEFVHKVLLNTKLDYIPLNIDWLKIENLLLQRQPQNELDSKLVIRFWLFYSKINNEYEKKLISILLRTFESLTNSESILFIELLLGLLCSSSSSHFLTYYSHLHSFWLLIQRSLANNDNDKLRKYALYLLKYALATNEKERIDLRNDQQHKLIVIDNNNTKLKQFWNEFIVIYECVENATVHLIKTVLSKFDILLKITINEDLSFKWLFILLQRLFINPSQLLSRWIVYWYLNIRVDDRLLCDEQIEEVIFLSTLFLIGVQTHFYLQSAVLLKLLQQLLIIKWSHNSFVYVIRSLRMYSLLNSSLTILTDEHIKLLYLILTKLSTYAPILRLSIYSYILDIVLNLVDWTNISFFCLLNLFSLYDRQLFLLNDKYESVILFHCSKLFSVDYLKMKIDEYLTITENSLNEESSIFSFETNRPRHRQIVLLIDLLRFNKKEEIIKQNFDHLFENIRTVCQRPYMSKERVNKSIELIMGLDNELFQSELDKNWLTTNIKSIVNDGLNYIKMELIKQPLDVQYYSNNGLVFITYAKRNDLIRFLDDIIFQIQTLYEHNGVWYPYIILFAYCIEWTMKYRYQEFVDLPLRYKSKSIIDNILVIIQNHIPATTSKTNNLLSIMLKAKYLLILNDIGLNSSIEISSIFIDDLHKASLKELNVLFRALAKLLQTDRPVDEKCNLLSNSLSVMNELDHRNALFWPSLSALCLSLIEIINNPSYELLLTEWFDNVLERSDPSPVPKGEYRYDCNVRVIVQLFLLELFPSLTEDQQSNFILKLIDKHRQISSRERKLRYCMNSSEHRQTLRLLQCLLCLTSIIKNSNLLKLIYEYSIETLTIENEPSLRIIAEWIITRFLITKQAHLTDLYEQLRMAHKQRVGSLCSWLSVVSHLALFLEENRQINYFTTVFELILPLLIHSNFHVRIFSCATLMKLLNQIENLQLENATQYNNFKWIKQCDPKSELGRYASKLESMFLYKFDPIRDFSLETIYSILPRLSLIADDEWLMPVWFEEGLKILSINELSISINQQSSILTTCEPGIWKLTASRKLDENTSKQDDTLLDNDLTTNVQRKITPWIAVHPDENENELKNDLKRSELIVVASLIDKQTNLGGLCRTSEIFGVKEFVLSNIRILDDSQFLSLSMTSHLWLDIKEVPVNSLKTYISEMKSKDYTIIGVEQTVNSRRLYEYEFPVKSLLLLGNECEGIPAQLLNLMDVAVEIPQAGIIRSLNVHVSGALVISEYAKRHLYTQ</sequence>
<gene>
    <name evidence="4" type="ORF">GPM918_LOCUS20671</name>
    <name evidence="5" type="ORF">SRO942_LOCUS20670</name>
</gene>
<keyword evidence="2" id="KW-0808">Transferase</keyword>
<dbReference type="Gene3D" id="3.40.1280.10">
    <property type="match status" value="1"/>
</dbReference>
<dbReference type="GO" id="GO:0016423">
    <property type="term" value="F:tRNA (guanine) methyltransferase activity"/>
    <property type="evidence" value="ECO:0007669"/>
    <property type="project" value="InterPro"/>
</dbReference>
<dbReference type="GO" id="GO:0030488">
    <property type="term" value="P:tRNA methylation"/>
    <property type="evidence" value="ECO:0007669"/>
    <property type="project" value="InterPro"/>
</dbReference>
<dbReference type="InterPro" id="IPR045330">
    <property type="entry name" value="TRM3/TARBP1"/>
</dbReference>
<evidence type="ECO:0000313" key="5">
    <source>
        <dbReference type="EMBL" id="CAF3904449.1"/>
    </source>
</evidence>
<dbReference type="OrthoDB" id="241340at2759"/>
<evidence type="ECO:0000259" key="3">
    <source>
        <dbReference type="Pfam" id="PF00588"/>
    </source>
</evidence>
<evidence type="ECO:0000256" key="2">
    <source>
        <dbReference type="ARBA" id="ARBA00022679"/>
    </source>
</evidence>
<evidence type="ECO:0000313" key="6">
    <source>
        <dbReference type="Proteomes" id="UP000663829"/>
    </source>
</evidence>
<dbReference type="Proteomes" id="UP000663829">
    <property type="component" value="Unassembled WGS sequence"/>
</dbReference>
<accession>A0A814RZ68</accession>
<protein>
    <recommendedName>
        <fullName evidence="3">tRNA/rRNA methyltransferase SpoU type domain-containing protein</fullName>
    </recommendedName>
</protein>
<reference evidence="4" key="1">
    <citation type="submission" date="2021-02" db="EMBL/GenBank/DDBJ databases">
        <authorList>
            <person name="Nowell W R."/>
        </authorList>
    </citation>
    <scope>NUCLEOTIDE SEQUENCE</scope>
</reference>
<dbReference type="GO" id="GO:0003723">
    <property type="term" value="F:RNA binding"/>
    <property type="evidence" value="ECO:0007669"/>
    <property type="project" value="InterPro"/>
</dbReference>
<dbReference type="InterPro" id="IPR029026">
    <property type="entry name" value="tRNA_m1G_MTases_N"/>
</dbReference>
<organism evidence="4 6">
    <name type="scientific">Didymodactylos carnosus</name>
    <dbReference type="NCBI Taxonomy" id="1234261"/>
    <lineage>
        <taxon>Eukaryota</taxon>
        <taxon>Metazoa</taxon>
        <taxon>Spiralia</taxon>
        <taxon>Gnathifera</taxon>
        <taxon>Rotifera</taxon>
        <taxon>Eurotatoria</taxon>
        <taxon>Bdelloidea</taxon>
        <taxon>Philodinida</taxon>
        <taxon>Philodinidae</taxon>
        <taxon>Didymodactylos</taxon>
    </lineage>
</organism>
<dbReference type="EMBL" id="CAJOBC010006595">
    <property type="protein sequence ID" value="CAF3904449.1"/>
    <property type="molecule type" value="Genomic_DNA"/>
</dbReference>
<proteinExistence type="predicted"/>
<evidence type="ECO:0000256" key="1">
    <source>
        <dbReference type="ARBA" id="ARBA00022603"/>
    </source>
</evidence>
<dbReference type="SUPFAM" id="SSF75217">
    <property type="entry name" value="alpha/beta knot"/>
    <property type="match status" value="1"/>
</dbReference>
<dbReference type="PANTHER" id="PTHR12029:SF11">
    <property type="entry name" value="METHYLTRANSFERASE TARBP1-RELATED"/>
    <property type="match status" value="1"/>
</dbReference>
<comment type="caution">
    <text evidence="4">The sequence shown here is derived from an EMBL/GenBank/DDBJ whole genome shotgun (WGS) entry which is preliminary data.</text>
</comment>
<dbReference type="Proteomes" id="UP000681722">
    <property type="component" value="Unassembled WGS sequence"/>
</dbReference>
<name>A0A814RZ68_9BILA</name>
<dbReference type="InterPro" id="IPR029028">
    <property type="entry name" value="Alpha/beta_knot_MTases"/>
</dbReference>
<dbReference type="Pfam" id="PF00588">
    <property type="entry name" value="SpoU_methylase"/>
    <property type="match status" value="1"/>
</dbReference>
<dbReference type="CDD" id="cd18091">
    <property type="entry name" value="SpoU-like_TRM3-like"/>
    <property type="match status" value="1"/>
</dbReference>
<keyword evidence="6" id="KW-1185">Reference proteome</keyword>
<dbReference type="InterPro" id="IPR044748">
    <property type="entry name" value="Trm3/TARBP1_C"/>
</dbReference>
<dbReference type="PANTHER" id="PTHR12029">
    <property type="entry name" value="RNA METHYLTRANSFERASE"/>
    <property type="match status" value="1"/>
</dbReference>
<keyword evidence="1" id="KW-0489">Methyltransferase</keyword>
<dbReference type="InterPro" id="IPR001537">
    <property type="entry name" value="SpoU_MeTrfase"/>
</dbReference>
<feature type="domain" description="tRNA/rRNA methyltransferase SpoU type" evidence="3">
    <location>
        <begin position="1241"/>
        <end position="1382"/>
    </location>
</feature>
<evidence type="ECO:0000313" key="4">
    <source>
        <dbReference type="EMBL" id="CAF1140718.1"/>
    </source>
</evidence>